<dbReference type="Proteomes" id="UP001231189">
    <property type="component" value="Unassembled WGS sequence"/>
</dbReference>
<evidence type="ECO:0000259" key="8">
    <source>
        <dbReference type="PROSITE" id="PS50235"/>
    </source>
</evidence>
<name>A0AAD8VLG4_LOLMU</name>
<comment type="caution">
    <text evidence="9">The sequence shown here is derived from an EMBL/GenBank/DDBJ whole genome shotgun (WGS) entry which is preliminary data.</text>
</comment>
<feature type="domain" description="USP" evidence="8">
    <location>
        <begin position="98"/>
        <end position="425"/>
    </location>
</feature>
<dbReference type="InterPro" id="IPR018200">
    <property type="entry name" value="USP_CS"/>
</dbReference>
<keyword evidence="3" id="KW-0833">Ubl conjugation pathway</keyword>
<keyword evidence="10" id="KW-1185">Reference proteome</keyword>
<dbReference type="EMBL" id="JAUUTY010000007">
    <property type="protein sequence ID" value="KAK1609681.1"/>
    <property type="molecule type" value="Genomic_DNA"/>
</dbReference>
<proteinExistence type="inferred from homology"/>
<dbReference type="InterPro" id="IPR028889">
    <property type="entry name" value="USP"/>
</dbReference>
<evidence type="ECO:0000256" key="4">
    <source>
        <dbReference type="ARBA" id="ARBA00022801"/>
    </source>
</evidence>
<dbReference type="GO" id="GO:0006508">
    <property type="term" value="P:proteolysis"/>
    <property type="evidence" value="ECO:0007669"/>
    <property type="project" value="UniProtKB-KW"/>
</dbReference>
<evidence type="ECO:0000256" key="7">
    <source>
        <dbReference type="SAM" id="MobiDB-lite"/>
    </source>
</evidence>
<feature type="region of interest" description="Disordered" evidence="7">
    <location>
        <begin position="638"/>
        <end position="688"/>
    </location>
</feature>
<dbReference type="GO" id="GO:0005634">
    <property type="term" value="C:nucleus"/>
    <property type="evidence" value="ECO:0007669"/>
    <property type="project" value="TreeGrafter"/>
</dbReference>
<dbReference type="InterPro" id="IPR038765">
    <property type="entry name" value="Papain-like_cys_pep_sf"/>
</dbReference>
<reference evidence="9" key="1">
    <citation type="submission" date="2023-07" db="EMBL/GenBank/DDBJ databases">
        <title>A chromosome-level genome assembly of Lolium multiflorum.</title>
        <authorList>
            <person name="Chen Y."/>
            <person name="Copetti D."/>
            <person name="Kolliker R."/>
            <person name="Studer B."/>
        </authorList>
    </citation>
    <scope>NUCLEOTIDE SEQUENCE</scope>
    <source>
        <strain evidence="9">02402/16</strain>
        <tissue evidence="9">Leaf</tissue>
    </source>
</reference>
<dbReference type="PROSITE" id="PS50235">
    <property type="entry name" value="USP_3"/>
    <property type="match status" value="1"/>
</dbReference>
<dbReference type="Pfam" id="PF00443">
    <property type="entry name" value="UCH"/>
    <property type="match status" value="1"/>
</dbReference>
<dbReference type="AlphaFoldDB" id="A0AAD8VLG4"/>
<keyword evidence="2" id="KW-0645">Protease</keyword>
<comment type="similarity">
    <text evidence="1">Belongs to the peptidase C19 family.</text>
</comment>
<keyword evidence="4" id="KW-0378">Hydrolase</keyword>
<feature type="compositionally biased region" description="Low complexity" evidence="7">
    <location>
        <begin position="638"/>
        <end position="648"/>
    </location>
</feature>
<dbReference type="InterPro" id="IPR001394">
    <property type="entry name" value="Peptidase_C19_UCH"/>
</dbReference>
<evidence type="ECO:0000256" key="1">
    <source>
        <dbReference type="ARBA" id="ARBA00009085"/>
    </source>
</evidence>
<organism evidence="9 10">
    <name type="scientific">Lolium multiflorum</name>
    <name type="common">Italian ryegrass</name>
    <name type="synonym">Lolium perenne subsp. multiflorum</name>
    <dbReference type="NCBI Taxonomy" id="4521"/>
    <lineage>
        <taxon>Eukaryota</taxon>
        <taxon>Viridiplantae</taxon>
        <taxon>Streptophyta</taxon>
        <taxon>Embryophyta</taxon>
        <taxon>Tracheophyta</taxon>
        <taxon>Spermatophyta</taxon>
        <taxon>Magnoliopsida</taxon>
        <taxon>Liliopsida</taxon>
        <taxon>Poales</taxon>
        <taxon>Poaceae</taxon>
        <taxon>BOP clade</taxon>
        <taxon>Pooideae</taxon>
        <taxon>Poodae</taxon>
        <taxon>Poeae</taxon>
        <taxon>Poeae Chloroplast Group 2 (Poeae type)</taxon>
        <taxon>Loliodinae</taxon>
        <taxon>Loliinae</taxon>
        <taxon>Lolium</taxon>
    </lineage>
</organism>
<evidence type="ECO:0000313" key="9">
    <source>
        <dbReference type="EMBL" id="KAK1609681.1"/>
    </source>
</evidence>
<sequence>MRLLPTAASCGRMLQSDVSTEQKNHEMNGYLQSNSKRKKMLEVQENKSSLKYDQELVLTNVYLMEQIRGDELYKIVFDRNKVPLDALDLWRHEPDAPKGYFLRTIDTRELVFEIWCITHTVPLLKKLHCTEHSTPCSYAEYGFCSFCALKEHVEESILRSGSVLVPARFKDNLSKLSPSFIPGQQQDAHEFLSCLLDNLHKCTLDPKSLDEESIVKQVFGGRLKSQLTCHDCGHRSEIFEPFLDLSLEIDQVDNLVAALESFTKVEQIGDAENKLTCDSCNAQVCKDKRLVIDKAPDVLSVQLKRFSTLDNSIGKIDKHVSYPLELDLKLFHTNPENEDIKYDLYGVVEHYGLPNYGHYVCAIRSSPSNWHLMNDYVVGVTSHLLFPFMTWIFHLLIVTLVLQVDSISETTALGQEAYILFYVRQGMFPWFSNMQEQATPRRKVMYSPNENNVFAFENLDEEDTTLMHVTEHQTKAKKPKIASTSKSCLDQNVSKLLRGMTSTRRKGFLDCIVTQRHEQESRSANLGVVHASLPDEEAMSMGKAILTLKRDNGDDGLHELLQEHVKHDGWKWRHGRMRSSRALLTQRVSPPLTPRRSSRALADPLLLAAADPAEEHEGAADPPLLAAADPAEELEGAADPPLLAADEGTNWISTGRRGGAQMLKGAAADVGEREDMQGCGRERRRGYH</sequence>
<dbReference type="Gene3D" id="3.90.70.10">
    <property type="entry name" value="Cysteine proteinases"/>
    <property type="match status" value="1"/>
</dbReference>
<dbReference type="GO" id="GO:0004843">
    <property type="term" value="F:cysteine-type deubiquitinase activity"/>
    <property type="evidence" value="ECO:0007669"/>
    <property type="project" value="InterPro"/>
</dbReference>
<evidence type="ECO:0000256" key="5">
    <source>
        <dbReference type="ARBA" id="ARBA00022807"/>
    </source>
</evidence>
<dbReference type="PANTHER" id="PTHR24006">
    <property type="entry name" value="UBIQUITIN CARBOXYL-TERMINAL HYDROLASE"/>
    <property type="match status" value="1"/>
</dbReference>
<dbReference type="GO" id="GO:0016579">
    <property type="term" value="P:protein deubiquitination"/>
    <property type="evidence" value="ECO:0007669"/>
    <property type="project" value="InterPro"/>
</dbReference>
<dbReference type="GO" id="GO:0005829">
    <property type="term" value="C:cytosol"/>
    <property type="evidence" value="ECO:0007669"/>
    <property type="project" value="TreeGrafter"/>
</dbReference>
<dbReference type="InterPro" id="IPR050164">
    <property type="entry name" value="Peptidase_C19"/>
</dbReference>
<comment type="function">
    <text evidence="6">Recognizes and hydrolyzes the peptide bond at the C-terminal Gly of ubiquitin. Involved in the processing of poly-ubiquitin precursors as well as that of ubiquitinated proteins.</text>
</comment>
<dbReference type="SUPFAM" id="SSF54001">
    <property type="entry name" value="Cysteine proteinases"/>
    <property type="match status" value="1"/>
</dbReference>
<dbReference type="PANTHER" id="PTHR24006:SF747">
    <property type="entry name" value="UBIQUITIN CARBOXYL-TERMINAL HYDROLASE 20"/>
    <property type="match status" value="1"/>
</dbReference>
<evidence type="ECO:0000313" key="10">
    <source>
        <dbReference type="Proteomes" id="UP001231189"/>
    </source>
</evidence>
<protein>
    <recommendedName>
        <fullName evidence="8">USP domain-containing protein</fullName>
    </recommendedName>
</protein>
<accession>A0AAD8VLG4</accession>
<evidence type="ECO:0000256" key="3">
    <source>
        <dbReference type="ARBA" id="ARBA00022786"/>
    </source>
</evidence>
<dbReference type="PROSITE" id="PS00973">
    <property type="entry name" value="USP_2"/>
    <property type="match status" value="1"/>
</dbReference>
<gene>
    <name evidence="9" type="ORF">QYE76_033354</name>
</gene>
<evidence type="ECO:0000256" key="2">
    <source>
        <dbReference type="ARBA" id="ARBA00022670"/>
    </source>
</evidence>
<keyword evidence="5" id="KW-0788">Thiol protease</keyword>
<evidence type="ECO:0000256" key="6">
    <source>
        <dbReference type="ARBA" id="ARBA00037450"/>
    </source>
</evidence>
<dbReference type="FunFam" id="3.90.70.10:FF:000116">
    <property type="entry name" value="Ubiquitin carboxyl-terminal hydrolase 20"/>
    <property type="match status" value="1"/>
</dbReference>